<evidence type="ECO:0000256" key="4">
    <source>
        <dbReference type="ARBA" id="ARBA00023125"/>
    </source>
</evidence>
<evidence type="ECO:0000313" key="10">
    <source>
        <dbReference type="RefSeq" id="XP_046601279.1"/>
    </source>
</evidence>
<feature type="domain" description="DNA polymerase alpha/delta/epsilon subunit B" evidence="7">
    <location>
        <begin position="281"/>
        <end position="480"/>
    </location>
</feature>
<dbReference type="InterPro" id="IPR036700">
    <property type="entry name" value="BOBF_sf"/>
</dbReference>
<organism evidence="9 10">
    <name type="scientific">Neodiprion lecontei</name>
    <name type="common">Redheaded pine sawfly</name>
    <dbReference type="NCBI Taxonomy" id="441921"/>
    <lineage>
        <taxon>Eukaryota</taxon>
        <taxon>Metazoa</taxon>
        <taxon>Ecdysozoa</taxon>
        <taxon>Arthropoda</taxon>
        <taxon>Hexapoda</taxon>
        <taxon>Insecta</taxon>
        <taxon>Pterygota</taxon>
        <taxon>Neoptera</taxon>
        <taxon>Endopterygota</taxon>
        <taxon>Hymenoptera</taxon>
        <taxon>Tenthredinoidea</taxon>
        <taxon>Diprionidae</taxon>
        <taxon>Diprioninae</taxon>
        <taxon>Neodiprion</taxon>
    </lineage>
</organism>
<evidence type="ECO:0000313" key="9">
    <source>
        <dbReference type="Proteomes" id="UP000829291"/>
    </source>
</evidence>
<dbReference type="InterPro" id="IPR024639">
    <property type="entry name" value="DNA_pol_e_bsu_N"/>
</dbReference>
<comment type="subcellular location">
    <subcellularLocation>
        <location evidence="1 6">Nucleus</location>
    </subcellularLocation>
</comment>
<feature type="domain" description="DNA polymerase epsilon subunit B N-terminal" evidence="8">
    <location>
        <begin position="2"/>
        <end position="74"/>
    </location>
</feature>
<sequence length="523" mass="59778">MENERLIKTVQTAFKLSGLNINRKCCLHLARQLRNIDAAEHEHWICRIVEYVLAQDLVEPCVSVDHIKVALKECLRPSNSLQETETILNVLDGFRVPKIKYDVTNKKFVIEQSVPNLFSEPVDKSLVIKERLELLWHRTMQNELFAPVKFGEVDTVRVKLRQIEYLLSLSEAKDVYVIGMLAQLTERQYYLEDASGYVKIDLSQADYQAHLITEGCVVLVRGDYEDRVLVVKTIGFPPSETSTESRARFGTANTFGGHHPVSLKTSEKLRNFEENNPDEMIVFISELWVDDQIVLEKLKLMLEEFSNFPPVAFVICGNFLSFPPNVTSSQKLKEGFKRLADIIAGYPEIVQNSKFVLIPGPHDPGAPRIFPRAPIPGYVVEDFIKAIPKTVLATNPCRIQYCTKEIVVFREDILTKLCRNTLYLPDDADIPKDYAKSIISQSHLTPMALPTVPIYWKHDQALQLYPTPDLIVVADQFEPYNTEYNECFVVNPGVFSKNDFPFKVYIPGENKIEDSEMEKEDQS</sequence>
<keyword evidence="3 6" id="KW-0235">DNA replication</keyword>
<protein>
    <recommendedName>
        <fullName evidence="6">DNA polymerase epsilon subunit</fullName>
    </recommendedName>
    <alternativeName>
        <fullName evidence="6">DNA polymerase II subunit 2</fullName>
    </alternativeName>
</protein>
<dbReference type="Gene3D" id="3.60.21.50">
    <property type="match status" value="1"/>
</dbReference>
<dbReference type="PANTHER" id="PTHR12708">
    <property type="entry name" value="DNA POLYMERASE EPSILON SUBUNIT B"/>
    <property type="match status" value="1"/>
</dbReference>
<evidence type="ECO:0000259" key="7">
    <source>
        <dbReference type="Pfam" id="PF04042"/>
    </source>
</evidence>
<reference evidence="10" key="1">
    <citation type="submission" date="2025-08" db="UniProtKB">
        <authorList>
            <consortium name="RefSeq"/>
        </authorList>
    </citation>
    <scope>IDENTIFICATION</scope>
    <source>
        <tissue evidence="10">Thorax and Abdomen</tissue>
    </source>
</reference>
<comment type="similarity">
    <text evidence="2 6">Belongs to the DNA polymerase epsilon subunit B family.</text>
</comment>
<evidence type="ECO:0000256" key="5">
    <source>
        <dbReference type="ARBA" id="ARBA00023242"/>
    </source>
</evidence>
<evidence type="ECO:0000256" key="6">
    <source>
        <dbReference type="PIRNR" id="PIRNR000799"/>
    </source>
</evidence>
<keyword evidence="9" id="KW-1185">Reference proteome</keyword>
<dbReference type="SUPFAM" id="SSF56300">
    <property type="entry name" value="Metallo-dependent phosphatases"/>
    <property type="match status" value="1"/>
</dbReference>
<dbReference type="Pfam" id="PF04042">
    <property type="entry name" value="DNA_pol_E_B"/>
    <property type="match status" value="1"/>
</dbReference>
<dbReference type="InterPro" id="IPR029052">
    <property type="entry name" value="Metallo-depent_PP-like"/>
</dbReference>
<keyword evidence="4 6" id="KW-0238">DNA-binding</keyword>
<dbReference type="PANTHER" id="PTHR12708:SF0">
    <property type="entry name" value="DNA POLYMERASE EPSILON SUBUNIT 2"/>
    <property type="match status" value="1"/>
</dbReference>
<dbReference type="Pfam" id="PF12213">
    <property type="entry name" value="Dpoe2NT"/>
    <property type="match status" value="1"/>
</dbReference>
<dbReference type="GeneID" id="107219491"/>
<dbReference type="Proteomes" id="UP000829291">
    <property type="component" value="Chromosome 7"/>
</dbReference>
<dbReference type="RefSeq" id="XP_046601279.1">
    <property type="nucleotide sequence ID" value="XM_046745323.1"/>
</dbReference>
<dbReference type="PIRSF" id="PIRSF000799">
    <property type="entry name" value="DNA_pol_eps_2"/>
    <property type="match status" value="1"/>
</dbReference>
<comment type="function">
    <text evidence="6">Participates in DNA repair and in chromosomal DNA replication.</text>
</comment>
<dbReference type="InterPro" id="IPR016266">
    <property type="entry name" value="POLE2"/>
</dbReference>
<evidence type="ECO:0000256" key="2">
    <source>
        <dbReference type="ARBA" id="ARBA00009560"/>
    </source>
</evidence>
<evidence type="ECO:0000259" key="8">
    <source>
        <dbReference type="Pfam" id="PF12213"/>
    </source>
</evidence>
<name>A0ABM3GLY3_NEOLC</name>
<accession>A0ABM3GLY3</accession>
<keyword evidence="5 6" id="KW-0539">Nucleus</keyword>
<evidence type="ECO:0000256" key="1">
    <source>
        <dbReference type="ARBA" id="ARBA00004123"/>
    </source>
</evidence>
<dbReference type="SUPFAM" id="SSF101756">
    <property type="entry name" value="Hypothetical protein YgiW"/>
    <property type="match status" value="1"/>
</dbReference>
<evidence type="ECO:0000256" key="3">
    <source>
        <dbReference type="ARBA" id="ARBA00022705"/>
    </source>
</evidence>
<gene>
    <name evidence="10" type="primary">LOC107219491</name>
</gene>
<proteinExistence type="inferred from homology"/>
<dbReference type="Gene3D" id="1.10.8.60">
    <property type="match status" value="1"/>
</dbReference>
<dbReference type="InterPro" id="IPR007185">
    <property type="entry name" value="DNA_pol_a/d/e_bsu"/>
</dbReference>